<keyword evidence="4" id="KW-1133">Transmembrane helix</keyword>
<gene>
    <name evidence="6" type="ORF">GCM10009665_10660</name>
</gene>
<keyword evidence="2" id="KW-1003">Cell membrane</keyword>
<proteinExistence type="predicted"/>
<feature type="compositionally biased region" description="Pro residues" evidence="3">
    <location>
        <begin position="143"/>
        <end position="159"/>
    </location>
</feature>
<keyword evidence="4" id="KW-0472">Membrane</keyword>
<sequence>MGFLGLISAALVMGGYFLTLGRGGWHPGDPTGTGTALHHTYQQATTVTWLGIVACQIGTAFAVRTEHASLRSVGVLGNRQLLGGIAFSLTFAAALVYLPPLHSVFGTAALSPLQLATVLPFPFVVWGADELRRALLRHRAGPSPVPRPSPPAPALPAPAPDTGGHHPLTVLLARHGWSARHLSRALDVSEHAAADIVAHARRIGAEHGRRPP</sequence>
<dbReference type="RefSeq" id="WP_344439837.1">
    <property type="nucleotide sequence ID" value="NZ_BAAALF010000010.1"/>
</dbReference>
<feature type="region of interest" description="Disordered" evidence="3">
    <location>
        <begin position="141"/>
        <end position="165"/>
    </location>
</feature>
<evidence type="ECO:0000256" key="4">
    <source>
        <dbReference type="SAM" id="Phobius"/>
    </source>
</evidence>
<dbReference type="PANTHER" id="PTHR43294:SF21">
    <property type="entry name" value="CATION TRANSPORTING ATPASE"/>
    <property type="match status" value="1"/>
</dbReference>
<protein>
    <recommendedName>
        <fullName evidence="5">Cation-transporting P-type ATPase C-terminal domain-containing protein</fullName>
    </recommendedName>
</protein>
<comment type="subcellular location">
    <subcellularLocation>
        <location evidence="1">Cell membrane</location>
        <topology evidence="1">Multi-pass membrane protein</topology>
    </subcellularLocation>
</comment>
<evidence type="ECO:0000256" key="1">
    <source>
        <dbReference type="ARBA" id="ARBA00004651"/>
    </source>
</evidence>
<name>A0ABN1VW11_9ACTN</name>
<feature type="domain" description="Cation-transporting P-type ATPase C-terminal" evidence="5">
    <location>
        <begin position="2"/>
        <end position="134"/>
    </location>
</feature>
<dbReference type="PANTHER" id="PTHR43294">
    <property type="entry name" value="SODIUM/POTASSIUM-TRANSPORTING ATPASE SUBUNIT ALPHA"/>
    <property type="match status" value="1"/>
</dbReference>
<comment type="caution">
    <text evidence="6">The sequence shown here is derived from an EMBL/GenBank/DDBJ whole genome shotgun (WGS) entry which is preliminary data.</text>
</comment>
<accession>A0ABN1VW11</accession>
<dbReference type="InterPro" id="IPR006068">
    <property type="entry name" value="ATPase_P-typ_cation-transptr_C"/>
</dbReference>
<organism evidence="6 7">
    <name type="scientific">Kitasatospora nipponensis</name>
    <dbReference type="NCBI Taxonomy" id="258049"/>
    <lineage>
        <taxon>Bacteria</taxon>
        <taxon>Bacillati</taxon>
        <taxon>Actinomycetota</taxon>
        <taxon>Actinomycetes</taxon>
        <taxon>Kitasatosporales</taxon>
        <taxon>Streptomycetaceae</taxon>
        <taxon>Kitasatospora</taxon>
    </lineage>
</organism>
<dbReference type="InterPro" id="IPR050510">
    <property type="entry name" value="Cation_transp_ATPase_P-type"/>
</dbReference>
<keyword evidence="7" id="KW-1185">Reference proteome</keyword>
<evidence type="ECO:0000256" key="3">
    <source>
        <dbReference type="SAM" id="MobiDB-lite"/>
    </source>
</evidence>
<evidence type="ECO:0000313" key="6">
    <source>
        <dbReference type="EMBL" id="GAA1222294.1"/>
    </source>
</evidence>
<dbReference type="Pfam" id="PF00689">
    <property type="entry name" value="Cation_ATPase_C"/>
    <property type="match status" value="1"/>
</dbReference>
<dbReference type="EMBL" id="BAAALF010000010">
    <property type="protein sequence ID" value="GAA1222294.1"/>
    <property type="molecule type" value="Genomic_DNA"/>
</dbReference>
<evidence type="ECO:0000259" key="5">
    <source>
        <dbReference type="Pfam" id="PF00689"/>
    </source>
</evidence>
<reference evidence="6 7" key="1">
    <citation type="journal article" date="2019" name="Int. J. Syst. Evol. Microbiol.">
        <title>The Global Catalogue of Microorganisms (GCM) 10K type strain sequencing project: providing services to taxonomists for standard genome sequencing and annotation.</title>
        <authorList>
            <consortium name="The Broad Institute Genomics Platform"/>
            <consortium name="The Broad Institute Genome Sequencing Center for Infectious Disease"/>
            <person name="Wu L."/>
            <person name="Ma J."/>
        </authorList>
    </citation>
    <scope>NUCLEOTIDE SEQUENCE [LARGE SCALE GENOMIC DNA]</scope>
    <source>
        <strain evidence="6 7">JCM 13004</strain>
    </source>
</reference>
<evidence type="ECO:0000256" key="2">
    <source>
        <dbReference type="ARBA" id="ARBA00022475"/>
    </source>
</evidence>
<keyword evidence="4" id="KW-0812">Transmembrane</keyword>
<feature type="transmembrane region" description="Helical" evidence="4">
    <location>
        <begin position="41"/>
        <end position="61"/>
    </location>
</feature>
<dbReference type="InterPro" id="IPR023298">
    <property type="entry name" value="ATPase_P-typ_TM_dom_sf"/>
</dbReference>
<dbReference type="Proteomes" id="UP001500037">
    <property type="component" value="Unassembled WGS sequence"/>
</dbReference>
<feature type="transmembrane region" description="Helical" evidence="4">
    <location>
        <begin position="81"/>
        <end position="98"/>
    </location>
</feature>
<evidence type="ECO:0000313" key="7">
    <source>
        <dbReference type="Proteomes" id="UP001500037"/>
    </source>
</evidence>
<dbReference type="Gene3D" id="1.20.1110.10">
    <property type="entry name" value="Calcium-transporting ATPase, transmembrane domain"/>
    <property type="match status" value="1"/>
</dbReference>
<feature type="transmembrane region" description="Helical" evidence="4">
    <location>
        <begin position="104"/>
        <end position="128"/>
    </location>
</feature>
<dbReference type="SUPFAM" id="SSF81665">
    <property type="entry name" value="Calcium ATPase, transmembrane domain M"/>
    <property type="match status" value="1"/>
</dbReference>